<evidence type="ECO:0000256" key="3">
    <source>
        <dbReference type="ARBA" id="ARBA00022475"/>
    </source>
</evidence>
<dbReference type="PANTHER" id="PTHR38035">
    <property type="entry name" value="UPF0070 PROTEIN YFGM"/>
    <property type="match status" value="1"/>
</dbReference>
<evidence type="ECO:0000256" key="9">
    <source>
        <dbReference type="SAM" id="Phobius"/>
    </source>
</evidence>
<feature type="domain" description="Ancillary SecYEG translocon subunit/Cell division coordinator CpoB TPR" evidence="10">
    <location>
        <begin position="60"/>
        <end position="233"/>
    </location>
</feature>
<reference evidence="11 12" key="1">
    <citation type="submission" date="2019-09" db="EMBL/GenBank/DDBJ databases">
        <title>Parvibaculum sedimenti sp. nov., isolated from sediment.</title>
        <authorList>
            <person name="Wang Y."/>
        </authorList>
    </citation>
    <scope>NUCLEOTIDE SEQUENCE [LARGE SCALE GENOMIC DNA]</scope>
    <source>
        <strain evidence="11 12">HXT-9</strain>
    </source>
</reference>
<dbReference type="Proteomes" id="UP000468901">
    <property type="component" value="Unassembled WGS sequence"/>
</dbReference>
<feature type="transmembrane region" description="Helical" evidence="9">
    <location>
        <begin position="68"/>
        <end position="90"/>
    </location>
</feature>
<dbReference type="AlphaFoldDB" id="A0A6N6VKG9"/>
<evidence type="ECO:0000256" key="8">
    <source>
        <dbReference type="SAM" id="MobiDB-lite"/>
    </source>
</evidence>
<evidence type="ECO:0000256" key="4">
    <source>
        <dbReference type="ARBA" id="ARBA00022692"/>
    </source>
</evidence>
<evidence type="ECO:0000313" key="11">
    <source>
        <dbReference type="EMBL" id="KAB7740455.1"/>
    </source>
</evidence>
<evidence type="ECO:0000256" key="7">
    <source>
        <dbReference type="ARBA" id="ARBA00023186"/>
    </source>
</evidence>
<name>A0A6N6VKG9_9HYPH</name>
<evidence type="ECO:0000256" key="2">
    <source>
        <dbReference type="ARBA" id="ARBA00004236"/>
    </source>
</evidence>
<dbReference type="EMBL" id="WESC01000006">
    <property type="protein sequence ID" value="KAB7740455.1"/>
    <property type="molecule type" value="Genomic_DNA"/>
</dbReference>
<gene>
    <name evidence="11" type="ORF">F2P47_07965</name>
</gene>
<dbReference type="GO" id="GO:0044877">
    <property type="term" value="F:protein-containing complex binding"/>
    <property type="evidence" value="ECO:0007669"/>
    <property type="project" value="InterPro"/>
</dbReference>
<evidence type="ECO:0000259" key="10">
    <source>
        <dbReference type="Pfam" id="PF09976"/>
    </source>
</evidence>
<keyword evidence="3" id="KW-1003">Cell membrane</keyword>
<feature type="region of interest" description="Disordered" evidence="8">
    <location>
        <begin position="260"/>
        <end position="292"/>
    </location>
</feature>
<comment type="caution">
    <text evidence="11">The sequence shown here is derived from an EMBL/GenBank/DDBJ whole genome shotgun (WGS) entry which is preliminary data.</text>
</comment>
<dbReference type="GO" id="GO:0005886">
    <property type="term" value="C:plasma membrane"/>
    <property type="evidence" value="ECO:0007669"/>
    <property type="project" value="UniProtKB-SubCell"/>
</dbReference>
<dbReference type="InterPro" id="IPR026039">
    <property type="entry name" value="YfgM"/>
</dbReference>
<keyword evidence="6 9" id="KW-0472">Membrane</keyword>
<keyword evidence="5 9" id="KW-1133">Transmembrane helix</keyword>
<organism evidence="11 12">
    <name type="scientific">Parvibaculum sedimenti</name>
    <dbReference type="NCBI Taxonomy" id="2608632"/>
    <lineage>
        <taxon>Bacteria</taxon>
        <taxon>Pseudomonadati</taxon>
        <taxon>Pseudomonadota</taxon>
        <taxon>Alphaproteobacteria</taxon>
        <taxon>Hyphomicrobiales</taxon>
        <taxon>Parvibaculaceae</taxon>
        <taxon>Parvibaculum</taxon>
    </lineage>
</organism>
<evidence type="ECO:0000313" key="12">
    <source>
        <dbReference type="Proteomes" id="UP000468901"/>
    </source>
</evidence>
<dbReference type="PANTHER" id="PTHR38035:SF1">
    <property type="entry name" value="ANCILLARY SECYEG TRANSLOCON SUBUNIT"/>
    <property type="match status" value="1"/>
</dbReference>
<keyword evidence="4 9" id="KW-0812">Transmembrane</keyword>
<evidence type="ECO:0000256" key="1">
    <source>
        <dbReference type="ARBA" id="ARBA00004167"/>
    </source>
</evidence>
<keyword evidence="12" id="KW-1185">Reference proteome</keyword>
<evidence type="ECO:0000256" key="6">
    <source>
        <dbReference type="ARBA" id="ARBA00023136"/>
    </source>
</evidence>
<accession>A0A6N6VKG9</accession>
<feature type="compositionally biased region" description="Low complexity" evidence="8">
    <location>
        <begin position="279"/>
        <end position="292"/>
    </location>
</feature>
<evidence type="ECO:0000256" key="5">
    <source>
        <dbReference type="ARBA" id="ARBA00022989"/>
    </source>
</evidence>
<sequence length="292" mass="31249">MPIRGPRAILRRPCEWAGGGGRLAPRWRLPDYCFLVILRSVLLTDLFREIEEDLRRDRLKQLWEKFGIYLVVLAVGIIVIASALVGWRAWERSRNEVASARYIELVAQAPKEGPAKAAAAYAEFAATAPSGYAALAQLRQAAALVEAGDAKGAVVVYDALAAKSGVPATLRDMARVKAAMIVVDTASYDDIKARIGALNDSENGWKNSAREILGMSAYKAGKYAEAQGYYDAIVGDPATSAGIRDRAHVMQALIAPHVPRPVVKSEAKKPAAAGETSTPNNAAPADAAAKPE</sequence>
<dbReference type="Pfam" id="PF09976">
    <property type="entry name" value="TPR_21"/>
    <property type="match status" value="1"/>
</dbReference>
<proteinExistence type="predicted"/>
<comment type="subcellular location">
    <subcellularLocation>
        <location evidence="2">Cell membrane</location>
    </subcellularLocation>
    <subcellularLocation>
        <location evidence="1">Membrane</location>
        <topology evidence="1">Single-pass membrane protein</topology>
    </subcellularLocation>
</comment>
<keyword evidence="7" id="KW-0143">Chaperone</keyword>
<dbReference type="InterPro" id="IPR018704">
    <property type="entry name" value="SecYEG/CpoB_TPR"/>
</dbReference>
<protein>
    <submittedName>
        <fullName evidence="11">Tetratricopeptide repeat protein</fullName>
    </submittedName>
</protein>